<feature type="transmembrane region" description="Helical" evidence="16">
    <location>
        <begin position="7"/>
        <end position="27"/>
    </location>
</feature>
<organism evidence="17 18">
    <name type="scientific">Sedimentisphaera salicampi</name>
    <dbReference type="NCBI Taxonomy" id="1941349"/>
    <lineage>
        <taxon>Bacteria</taxon>
        <taxon>Pseudomonadati</taxon>
        <taxon>Planctomycetota</taxon>
        <taxon>Phycisphaerae</taxon>
        <taxon>Sedimentisphaerales</taxon>
        <taxon>Sedimentisphaeraceae</taxon>
        <taxon>Sedimentisphaera</taxon>
    </lineage>
</organism>
<feature type="transmembrane region" description="Helical" evidence="16">
    <location>
        <begin position="169"/>
        <end position="190"/>
    </location>
</feature>
<accession>A0A1W6LNQ7</accession>
<dbReference type="AlphaFoldDB" id="A0A1W6LNQ7"/>
<comment type="pathway">
    <text evidence="2">Phospholipid metabolism; phosphatidylglycerol biosynthesis; phosphatidylglycerol from CDP-diacylglycerol: step 1/2.</text>
</comment>
<keyword evidence="12" id="KW-0594">Phospholipid biosynthesis</keyword>
<dbReference type="InterPro" id="IPR050324">
    <property type="entry name" value="CDP-alcohol_PTase-I"/>
</dbReference>
<evidence type="ECO:0000313" key="18">
    <source>
        <dbReference type="Proteomes" id="UP000193334"/>
    </source>
</evidence>
<dbReference type="EMBL" id="CP021023">
    <property type="protein sequence ID" value="ARN57425.1"/>
    <property type="molecule type" value="Genomic_DNA"/>
</dbReference>
<evidence type="ECO:0000256" key="16">
    <source>
        <dbReference type="SAM" id="Phobius"/>
    </source>
</evidence>
<feature type="transmembrane region" description="Helical" evidence="16">
    <location>
        <begin position="33"/>
        <end position="51"/>
    </location>
</feature>
<keyword evidence="11 16" id="KW-0472">Membrane</keyword>
<dbReference type="InterPro" id="IPR043130">
    <property type="entry name" value="CDP-OH_PTrfase_TM_dom"/>
</dbReference>
<dbReference type="Pfam" id="PF01066">
    <property type="entry name" value="CDP-OH_P_transf"/>
    <property type="match status" value="1"/>
</dbReference>
<keyword evidence="8 16" id="KW-0812">Transmembrane</keyword>
<dbReference type="InterPro" id="IPR048254">
    <property type="entry name" value="CDP_ALCOHOL_P_TRANSF_CS"/>
</dbReference>
<dbReference type="PIRSF" id="PIRSF000847">
    <property type="entry name" value="Phos_ph_gly_syn"/>
    <property type="match status" value="1"/>
</dbReference>
<comment type="subcellular location">
    <subcellularLocation>
        <location evidence="1">Membrane</location>
        <topology evidence="1">Multi-pass membrane protein</topology>
    </subcellularLocation>
</comment>
<evidence type="ECO:0000256" key="1">
    <source>
        <dbReference type="ARBA" id="ARBA00004141"/>
    </source>
</evidence>
<dbReference type="InterPro" id="IPR000462">
    <property type="entry name" value="CDP-OH_P_trans"/>
</dbReference>
<dbReference type="Proteomes" id="UP000193334">
    <property type="component" value="Chromosome"/>
</dbReference>
<keyword evidence="6" id="KW-0444">Lipid biosynthesis</keyword>
<evidence type="ECO:0000256" key="4">
    <source>
        <dbReference type="ARBA" id="ARBA00013170"/>
    </source>
</evidence>
<name>A0A1W6LNQ7_9BACT</name>
<dbReference type="InterPro" id="IPR004570">
    <property type="entry name" value="Phosphatidylglycerol_P_synth"/>
</dbReference>
<proteinExistence type="inferred from homology"/>
<dbReference type="KEGG" id="pbp:STSP1_01832"/>
<keyword evidence="9 16" id="KW-1133">Transmembrane helix</keyword>
<evidence type="ECO:0000256" key="10">
    <source>
        <dbReference type="ARBA" id="ARBA00023098"/>
    </source>
</evidence>
<dbReference type="PANTHER" id="PTHR14269:SF62">
    <property type="entry name" value="CDP-DIACYLGLYCEROL--GLYCEROL-3-PHOSPHATE 3-PHOSPHATIDYLTRANSFERASE 1, CHLOROPLASTIC"/>
    <property type="match status" value="1"/>
</dbReference>
<keyword evidence="18" id="KW-1185">Reference proteome</keyword>
<evidence type="ECO:0000256" key="8">
    <source>
        <dbReference type="ARBA" id="ARBA00022692"/>
    </source>
</evidence>
<keyword evidence="7 15" id="KW-0808">Transferase</keyword>
<sequence length="203" mass="22267">MKKHIPNILTISRIALTILLFALLIGIDASRGSLYFWAFVFFAVISATDFLDGFLARRWKVESRFGRVADPFADKIFITGCFIIFAFQQIPVMENLPPGAADALRWSLALIILLRESAVTIVRQIAEKKGFDFSASKFGKIKMFSQCILGAYVLLHSAIFTGSMLSDCLLAAGIIFTAAATAGSGIEAALRLYKAYINQNTPA</sequence>
<dbReference type="GO" id="GO:0046474">
    <property type="term" value="P:glycerophospholipid biosynthetic process"/>
    <property type="evidence" value="ECO:0007669"/>
    <property type="project" value="TreeGrafter"/>
</dbReference>
<feature type="transmembrane region" description="Helical" evidence="16">
    <location>
        <begin position="103"/>
        <end position="122"/>
    </location>
</feature>
<evidence type="ECO:0000256" key="2">
    <source>
        <dbReference type="ARBA" id="ARBA00005042"/>
    </source>
</evidence>
<dbReference type="PROSITE" id="PS00379">
    <property type="entry name" value="CDP_ALCOHOL_P_TRANSF"/>
    <property type="match status" value="1"/>
</dbReference>
<keyword evidence="13" id="KW-1208">Phospholipid metabolism</keyword>
<dbReference type="RefSeq" id="WP_085756067.1">
    <property type="nucleotide sequence ID" value="NZ_CP021023.1"/>
</dbReference>
<protein>
    <recommendedName>
        <fullName evidence="5">CDP-diacylglycerol--glycerol-3-phosphate 3-phosphatidyltransferase</fullName>
        <ecNumber evidence="4">2.7.8.5</ecNumber>
    </recommendedName>
</protein>
<gene>
    <name evidence="17" type="primary">pgsA</name>
    <name evidence="17" type="ORF">STSP1_01832</name>
</gene>
<evidence type="ECO:0000256" key="6">
    <source>
        <dbReference type="ARBA" id="ARBA00022516"/>
    </source>
</evidence>
<dbReference type="STRING" id="1941349.STSP1_01832"/>
<evidence type="ECO:0000256" key="13">
    <source>
        <dbReference type="ARBA" id="ARBA00023264"/>
    </source>
</evidence>
<evidence type="ECO:0000256" key="11">
    <source>
        <dbReference type="ARBA" id="ARBA00023136"/>
    </source>
</evidence>
<dbReference type="EC" id="2.7.8.5" evidence="4"/>
<evidence type="ECO:0000256" key="14">
    <source>
        <dbReference type="ARBA" id="ARBA00048586"/>
    </source>
</evidence>
<comment type="similarity">
    <text evidence="3 15">Belongs to the CDP-alcohol phosphatidyltransferase class-I family.</text>
</comment>
<dbReference type="GO" id="GO:0008444">
    <property type="term" value="F:CDP-diacylglycerol-glycerol-3-phosphate 3-phosphatidyltransferase activity"/>
    <property type="evidence" value="ECO:0007669"/>
    <property type="project" value="UniProtKB-EC"/>
</dbReference>
<comment type="catalytic activity">
    <reaction evidence="14">
        <text>a CDP-1,2-diacyl-sn-glycerol + sn-glycerol 3-phosphate = a 1,2-diacyl-sn-glycero-3-phospho-(1'-sn-glycero-3'-phosphate) + CMP + H(+)</text>
        <dbReference type="Rhea" id="RHEA:12593"/>
        <dbReference type="ChEBI" id="CHEBI:15378"/>
        <dbReference type="ChEBI" id="CHEBI:57597"/>
        <dbReference type="ChEBI" id="CHEBI:58332"/>
        <dbReference type="ChEBI" id="CHEBI:60110"/>
        <dbReference type="ChEBI" id="CHEBI:60377"/>
        <dbReference type="EC" id="2.7.8.5"/>
    </reaction>
</comment>
<reference evidence="18" key="1">
    <citation type="submission" date="2017-04" db="EMBL/GenBank/DDBJ databases">
        <title>Comparative genomics and description of representatives of a novel lineage of planctomycetes thriving in anoxic sediments.</title>
        <authorList>
            <person name="Spring S."/>
            <person name="Bunk B."/>
            <person name="Sproer C."/>
        </authorList>
    </citation>
    <scope>NUCLEOTIDE SEQUENCE [LARGE SCALE GENOMIC DNA]</scope>
    <source>
        <strain evidence="18">ST-PulAB-D4</strain>
    </source>
</reference>
<evidence type="ECO:0000256" key="3">
    <source>
        <dbReference type="ARBA" id="ARBA00010441"/>
    </source>
</evidence>
<evidence type="ECO:0000256" key="5">
    <source>
        <dbReference type="ARBA" id="ARBA00014944"/>
    </source>
</evidence>
<evidence type="ECO:0000313" key="17">
    <source>
        <dbReference type="EMBL" id="ARN57425.1"/>
    </source>
</evidence>
<evidence type="ECO:0000256" key="12">
    <source>
        <dbReference type="ARBA" id="ARBA00023209"/>
    </source>
</evidence>
<evidence type="ECO:0000256" key="7">
    <source>
        <dbReference type="ARBA" id="ARBA00022679"/>
    </source>
</evidence>
<feature type="transmembrane region" description="Helical" evidence="16">
    <location>
        <begin position="72"/>
        <end position="91"/>
    </location>
</feature>
<keyword evidence="10" id="KW-0443">Lipid metabolism</keyword>
<evidence type="ECO:0000256" key="9">
    <source>
        <dbReference type="ARBA" id="ARBA00022989"/>
    </source>
</evidence>
<dbReference type="GO" id="GO:0016020">
    <property type="term" value="C:membrane"/>
    <property type="evidence" value="ECO:0007669"/>
    <property type="project" value="UniProtKB-SubCell"/>
</dbReference>
<dbReference type="Gene3D" id="1.20.120.1760">
    <property type="match status" value="1"/>
</dbReference>
<dbReference type="PANTHER" id="PTHR14269">
    <property type="entry name" value="CDP-DIACYLGLYCEROL--GLYCEROL-3-PHOSPHATE 3-PHOSPHATIDYLTRANSFERASE-RELATED"/>
    <property type="match status" value="1"/>
</dbReference>
<evidence type="ECO:0000256" key="15">
    <source>
        <dbReference type="RuleBase" id="RU003750"/>
    </source>
</evidence>
<feature type="transmembrane region" description="Helical" evidence="16">
    <location>
        <begin position="143"/>
        <end position="163"/>
    </location>
</feature>